<dbReference type="InterPro" id="IPR036412">
    <property type="entry name" value="HAD-like_sf"/>
</dbReference>
<name>A0A090T523_9VIBR</name>
<protein>
    <submittedName>
        <fullName evidence="1">Haloacid dehalogenase-like hydrolase</fullName>
    </submittedName>
</protein>
<keyword evidence="1" id="KW-0378">Hydrolase</keyword>
<evidence type="ECO:0000313" key="1">
    <source>
        <dbReference type="EMBL" id="GAL34996.1"/>
    </source>
</evidence>
<dbReference type="AlphaFoldDB" id="A0A090T523"/>
<dbReference type="Gene3D" id="3.40.50.1000">
    <property type="entry name" value="HAD superfamily/HAD-like"/>
    <property type="match status" value="1"/>
</dbReference>
<gene>
    <name evidence="1" type="ORF">JCM19240_3366</name>
</gene>
<dbReference type="InterPro" id="IPR023214">
    <property type="entry name" value="HAD_sf"/>
</dbReference>
<dbReference type="EMBL" id="BBMT01000006">
    <property type="protein sequence ID" value="GAL34996.1"/>
    <property type="molecule type" value="Genomic_DNA"/>
</dbReference>
<accession>A0A090T523</accession>
<comment type="caution">
    <text evidence="1">The sequence shown here is derived from an EMBL/GenBank/DDBJ whole genome shotgun (WGS) entry which is preliminary data.</text>
</comment>
<dbReference type="Pfam" id="PF08282">
    <property type="entry name" value="Hydrolase_3"/>
    <property type="match status" value="1"/>
</dbReference>
<sequence>MPKSLAALSHAQAKEIQWLLTDVDDTLTWQGQLPSETLDALSRLQKAGIKVVAVTGACAGWCDQIAKLWPLHGVIGENGAFWMQKNPSGFHTQSLSHYQRCESNSKLSLNC</sequence>
<reference evidence="1 2" key="1">
    <citation type="submission" date="2014-09" db="EMBL/GenBank/DDBJ databases">
        <title>Vibrio maritimus JCM 19240. (C210) whole genome shotgun sequence.</title>
        <authorList>
            <person name="Sawabe T."/>
            <person name="Meirelles P."/>
            <person name="Nakanishi M."/>
            <person name="Sayaka M."/>
            <person name="Hattori M."/>
            <person name="Ohkuma M."/>
        </authorList>
    </citation>
    <scope>NUCLEOTIDE SEQUENCE [LARGE SCALE GENOMIC DNA]</scope>
    <source>
        <strain evidence="1 2">JCM 19240</strain>
    </source>
</reference>
<proteinExistence type="predicted"/>
<keyword evidence="2" id="KW-1185">Reference proteome</keyword>
<organism evidence="1 2">
    <name type="scientific">Vibrio maritimus</name>
    <dbReference type="NCBI Taxonomy" id="990268"/>
    <lineage>
        <taxon>Bacteria</taxon>
        <taxon>Pseudomonadati</taxon>
        <taxon>Pseudomonadota</taxon>
        <taxon>Gammaproteobacteria</taxon>
        <taxon>Vibrionales</taxon>
        <taxon>Vibrionaceae</taxon>
        <taxon>Vibrio</taxon>
    </lineage>
</organism>
<reference evidence="1 2" key="2">
    <citation type="submission" date="2014-09" db="EMBL/GenBank/DDBJ databases">
        <authorList>
            <consortium name="NBRP consortium"/>
            <person name="Sawabe T."/>
            <person name="Meirelles P."/>
            <person name="Nakanishi M."/>
            <person name="Sayaka M."/>
            <person name="Hattori M."/>
            <person name="Ohkuma M."/>
        </authorList>
    </citation>
    <scope>NUCLEOTIDE SEQUENCE [LARGE SCALE GENOMIC DNA]</scope>
    <source>
        <strain evidence="1 2">JCM 19240</strain>
    </source>
</reference>
<evidence type="ECO:0000313" key="2">
    <source>
        <dbReference type="Proteomes" id="UP000029224"/>
    </source>
</evidence>
<dbReference type="Proteomes" id="UP000029224">
    <property type="component" value="Unassembled WGS sequence"/>
</dbReference>
<dbReference type="SUPFAM" id="SSF56784">
    <property type="entry name" value="HAD-like"/>
    <property type="match status" value="1"/>
</dbReference>
<dbReference type="GO" id="GO:0016787">
    <property type="term" value="F:hydrolase activity"/>
    <property type="evidence" value="ECO:0007669"/>
    <property type="project" value="UniProtKB-KW"/>
</dbReference>